<evidence type="ECO:0000313" key="1">
    <source>
        <dbReference type="Proteomes" id="UP000887540"/>
    </source>
</evidence>
<accession>A0A914EMC9</accession>
<proteinExistence type="predicted"/>
<name>A0A914EMC9_9BILA</name>
<dbReference type="AlphaFoldDB" id="A0A914EMC9"/>
<protein>
    <submittedName>
        <fullName evidence="2">Uncharacterized protein</fullName>
    </submittedName>
</protein>
<dbReference type="WBParaSite" id="ACRNAN_scaffold8742.g19662.t1">
    <property type="protein sequence ID" value="ACRNAN_scaffold8742.g19662.t1"/>
    <property type="gene ID" value="ACRNAN_scaffold8742.g19662"/>
</dbReference>
<sequence>FGKLGSRLVLWDINEKWNLETKEILRKQGVEVGQHQ</sequence>
<evidence type="ECO:0000313" key="2">
    <source>
        <dbReference type="WBParaSite" id="ACRNAN_scaffold8742.g19662.t1"/>
    </source>
</evidence>
<organism evidence="1 2">
    <name type="scientific">Acrobeloides nanus</name>
    <dbReference type="NCBI Taxonomy" id="290746"/>
    <lineage>
        <taxon>Eukaryota</taxon>
        <taxon>Metazoa</taxon>
        <taxon>Ecdysozoa</taxon>
        <taxon>Nematoda</taxon>
        <taxon>Chromadorea</taxon>
        <taxon>Rhabditida</taxon>
        <taxon>Tylenchina</taxon>
        <taxon>Cephalobomorpha</taxon>
        <taxon>Cephaloboidea</taxon>
        <taxon>Cephalobidae</taxon>
        <taxon>Acrobeloides</taxon>
    </lineage>
</organism>
<dbReference type="Proteomes" id="UP000887540">
    <property type="component" value="Unplaced"/>
</dbReference>
<reference evidence="2" key="1">
    <citation type="submission" date="2022-11" db="UniProtKB">
        <authorList>
            <consortium name="WormBaseParasite"/>
        </authorList>
    </citation>
    <scope>IDENTIFICATION</scope>
</reference>
<keyword evidence="1" id="KW-1185">Reference proteome</keyword>